<dbReference type="STRING" id="1630.SAMN05216514_11222"/>
<dbReference type="EMBL" id="FNNF01000017">
    <property type="protein sequence ID" value="SDW48787.1"/>
    <property type="molecule type" value="Genomic_DNA"/>
</dbReference>
<protein>
    <submittedName>
        <fullName evidence="2">Uncharacterized protein</fullName>
    </submittedName>
</protein>
<name>A0A1H2TYH3_9FIRM</name>
<proteinExistence type="predicted"/>
<reference evidence="2 3" key="1">
    <citation type="submission" date="2016-10" db="EMBL/GenBank/DDBJ databases">
        <authorList>
            <person name="de Groot N.N."/>
        </authorList>
    </citation>
    <scope>NUCLEOTIDE SEQUENCE [LARGE SCALE GENOMIC DNA]</scope>
    <source>
        <strain evidence="2 3">S3b</strain>
    </source>
</reference>
<dbReference type="Proteomes" id="UP000182429">
    <property type="component" value="Unassembled WGS sequence"/>
</dbReference>
<dbReference type="RefSeq" id="WP_029070568.1">
    <property type="nucleotide sequence ID" value="NZ_FNNF01000017.1"/>
</dbReference>
<organism evidence="2 3">
    <name type="scientific">Kandleria vitulina</name>
    <dbReference type="NCBI Taxonomy" id="1630"/>
    <lineage>
        <taxon>Bacteria</taxon>
        <taxon>Bacillati</taxon>
        <taxon>Bacillota</taxon>
        <taxon>Erysipelotrichia</taxon>
        <taxon>Erysipelotrichales</taxon>
        <taxon>Coprobacillaceae</taxon>
        <taxon>Kandleria</taxon>
    </lineage>
</organism>
<keyword evidence="1" id="KW-0812">Transmembrane</keyword>
<keyword evidence="1" id="KW-0472">Membrane</keyword>
<feature type="transmembrane region" description="Helical" evidence="1">
    <location>
        <begin position="32"/>
        <end position="51"/>
    </location>
</feature>
<keyword evidence="1" id="KW-1133">Transmembrane helix</keyword>
<dbReference type="AlphaFoldDB" id="A0A1H2TYH3"/>
<evidence type="ECO:0000313" key="2">
    <source>
        <dbReference type="EMBL" id="SDW48787.1"/>
    </source>
</evidence>
<accession>A0A1H2TYH3</accession>
<feature type="transmembrane region" description="Helical" evidence="1">
    <location>
        <begin position="7"/>
        <end position="26"/>
    </location>
</feature>
<evidence type="ECO:0000256" key="1">
    <source>
        <dbReference type="SAM" id="Phobius"/>
    </source>
</evidence>
<evidence type="ECO:0000313" key="3">
    <source>
        <dbReference type="Proteomes" id="UP000182429"/>
    </source>
</evidence>
<gene>
    <name evidence="2" type="ORF">SAMN04487759_1175</name>
</gene>
<sequence>MDFDKSSVIKIVLYAIEIALLTWIVSDKTLTSKLGIVGKFVLYFLVLYFGTQLNRRLFKKK</sequence>